<organism evidence="5 6">
    <name type="scientific">Phytophthora citrophthora</name>
    <dbReference type="NCBI Taxonomy" id="4793"/>
    <lineage>
        <taxon>Eukaryota</taxon>
        <taxon>Sar</taxon>
        <taxon>Stramenopiles</taxon>
        <taxon>Oomycota</taxon>
        <taxon>Peronosporomycetes</taxon>
        <taxon>Peronosporales</taxon>
        <taxon>Peronosporaceae</taxon>
        <taxon>Phytophthora</taxon>
    </lineage>
</organism>
<comment type="subcellular location">
    <subcellularLocation>
        <location evidence="1">Host cell</location>
    </subcellularLocation>
    <subcellularLocation>
        <location evidence="2">Secreted</location>
    </subcellularLocation>
</comment>
<dbReference type="InterPro" id="IPR045379">
    <property type="entry name" value="Crinkler_N"/>
</dbReference>
<evidence type="ECO:0000259" key="4">
    <source>
        <dbReference type="Pfam" id="PF20147"/>
    </source>
</evidence>
<evidence type="ECO:0000256" key="1">
    <source>
        <dbReference type="ARBA" id="ARBA00004340"/>
    </source>
</evidence>
<protein>
    <recommendedName>
        <fullName evidence="4">Crinkler effector protein N-terminal domain-containing protein</fullName>
    </recommendedName>
</protein>
<evidence type="ECO:0000313" key="6">
    <source>
        <dbReference type="Proteomes" id="UP001259832"/>
    </source>
</evidence>
<keyword evidence="3" id="KW-0964">Secreted</keyword>
<dbReference type="Proteomes" id="UP001259832">
    <property type="component" value="Unassembled WGS sequence"/>
</dbReference>
<evidence type="ECO:0000256" key="3">
    <source>
        <dbReference type="ARBA" id="ARBA00022525"/>
    </source>
</evidence>
<gene>
    <name evidence="5" type="ORF">P3T76_015573</name>
</gene>
<dbReference type="EMBL" id="JASMQC010000055">
    <property type="protein sequence ID" value="KAK1928933.1"/>
    <property type="molecule type" value="Genomic_DNA"/>
</dbReference>
<reference evidence="5" key="1">
    <citation type="submission" date="2023-08" db="EMBL/GenBank/DDBJ databases">
        <title>Reference Genome Resource for the Citrus Pathogen Phytophthora citrophthora.</title>
        <authorList>
            <person name="Moller H."/>
            <person name="Coetzee B."/>
            <person name="Rose L.J."/>
            <person name="Van Niekerk J.M."/>
        </authorList>
    </citation>
    <scope>NUCLEOTIDE SEQUENCE</scope>
    <source>
        <strain evidence="5">STE-U-9442</strain>
    </source>
</reference>
<evidence type="ECO:0000313" key="5">
    <source>
        <dbReference type="EMBL" id="KAK1928933.1"/>
    </source>
</evidence>
<dbReference type="GO" id="GO:0005576">
    <property type="term" value="C:extracellular region"/>
    <property type="evidence" value="ECO:0007669"/>
    <property type="project" value="UniProtKB-SubCell"/>
</dbReference>
<evidence type="ECO:0000256" key="2">
    <source>
        <dbReference type="ARBA" id="ARBA00004613"/>
    </source>
</evidence>
<proteinExistence type="predicted"/>
<dbReference type="AlphaFoldDB" id="A0AAD9FZP0"/>
<accession>A0AAD9FZP0</accession>
<sequence length="644" mass="71727">MVKLFCAVVGAVGSAFEVDIAEDASVSALKEAIKNKKKNALDGVDPDDLQLFLAKTADGGWLRSDDPDVTSMRSGAIPEQVKKLLNEEIDPAEEIGDLFGGAPTKKTIHVLVVVLEAGVSGDNDGRSFQKFSVPISFSKARNEGGVPATFRTNRSTTTEALFNLLFPDDDEYFPVIFVRAPPLSGKTAMCDLLYNHIVRSKPDALVSRIRANRMTEDGKFGDFFKLQYGCEFEALCARKCDRVVLIDEAQITYNDEQLWRGYVKDALDSQIPSLRFVLFSSYGSFDAYRKHQRAGTPILIPPQNTFGLNATPSKPGLQLSRVELEEMVRNSIGASVSDLIWILCSGHIGIARAILMFLSCKFGSKTPNAEDLEMELRSVELLHYIRCSYRGIPTADAFQRVKKANDLSEESTLKMSEILNGVASGQIMLVSDGQRTPRSQTAVEYLTKYGFLYEDQAQQLQFASSMHLKIWLHSNRTEPIGYMVSDISHEDFVLACVKRMSASRLQNFATENTSSIARERQIQMELYSATTSCLPRGVLVTPEWRTDDGKGFIDLMIRGSSILWFWELLVNGDDAVNHSKRFETGGKYYGSLTGSSRYVLIDFRQNKGVRHEKHGFLYVSFVDSYTKALVFSLGKSVVSIELSS</sequence>
<dbReference type="GO" id="GO:0043657">
    <property type="term" value="C:host cell"/>
    <property type="evidence" value="ECO:0007669"/>
    <property type="project" value="UniProtKB-SubCell"/>
</dbReference>
<name>A0AAD9FZP0_9STRA</name>
<feature type="domain" description="Crinkler effector protein N-terminal" evidence="4">
    <location>
        <begin position="2"/>
        <end position="113"/>
    </location>
</feature>
<comment type="caution">
    <text evidence="5">The sequence shown here is derived from an EMBL/GenBank/DDBJ whole genome shotgun (WGS) entry which is preliminary data.</text>
</comment>
<dbReference type="Pfam" id="PF20147">
    <property type="entry name" value="Crinkler"/>
    <property type="match status" value="1"/>
</dbReference>
<keyword evidence="6" id="KW-1185">Reference proteome</keyword>